<feature type="region of interest" description="Disordered" evidence="1">
    <location>
        <begin position="112"/>
        <end position="137"/>
    </location>
</feature>
<feature type="domain" description="Programmed cell death protein 2 C-terminal" evidence="2">
    <location>
        <begin position="295"/>
        <end position="424"/>
    </location>
</feature>
<evidence type="ECO:0000313" key="4">
    <source>
        <dbReference type="Proteomes" id="UP000326757"/>
    </source>
</evidence>
<evidence type="ECO:0000256" key="1">
    <source>
        <dbReference type="SAM" id="MobiDB-lite"/>
    </source>
</evidence>
<reference evidence="3 4" key="1">
    <citation type="submission" date="2019-06" db="EMBL/GenBank/DDBJ databases">
        <title>Genome Sequence of the Brown Rot Fungal Pathogen Monilinia laxa.</title>
        <authorList>
            <person name="De Miccolis Angelini R.M."/>
            <person name="Landi L."/>
            <person name="Abate D."/>
            <person name="Pollastro S."/>
            <person name="Romanazzi G."/>
            <person name="Faretra F."/>
        </authorList>
    </citation>
    <scope>NUCLEOTIDE SEQUENCE [LARGE SCALE GENOMIC DNA]</scope>
    <source>
        <strain evidence="3 4">Mlax316</strain>
    </source>
</reference>
<protein>
    <recommendedName>
        <fullName evidence="2">Programmed cell death protein 2 C-terminal domain-containing protein</fullName>
    </recommendedName>
</protein>
<dbReference type="Proteomes" id="UP000326757">
    <property type="component" value="Unassembled WGS sequence"/>
</dbReference>
<feature type="compositionally biased region" description="Basic and acidic residues" evidence="1">
    <location>
        <begin position="119"/>
        <end position="132"/>
    </location>
</feature>
<dbReference type="GO" id="GO:0005737">
    <property type="term" value="C:cytoplasm"/>
    <property type="evidence" value="ECO:0007669"/>
    <property type="project" value="InterPro"/>
</dbReference>
<gene>
    <name evidence="3" type="ORF">EYC80_007524</name>
</gene>
<dbReference type="GO" id="GO:0030490">
    <property type="term" value="P:maturation of SSU-rRNA"/>
    <property type="evidence" value="ECO:0007669"/>
    <property type="project" value="TreeGrafter"/>
</dbReference>
<feature type="compositionally biased region" description="Low complexity" evidence="1">
    <location>
        <begin position="193"/>
        <end position="203"/>
    </location>
</feature>
<dbReference type="OrthoDB" id="443682at2759"/>
<feature type="region of interest" description="Disordered" evidence="1">
    <location>
        <begin position="184"/>
        <end position="242"/>
    </location>
</feature>
<dbReference type="AlphaFoldDB" id="A0A5N6JW63"/>
<dbReference type="InterPro" id="IPR007320">
    <property type="entry name" value="PDCD2_C"/>
</dbReference>
<feature type="region of interest" description="Disordered" evidence="1">
    <location>
        <begin position="258"/>
        <end position="286"/>
    </location>
</feature>
<dbReference type="PANTHER" id="PTHR47524">
    <property type="entry name" value="20S RRNA ACCUMULATION PROTEIN 4"/>
    <property type="match status" value="1"/>
</dbReference>
<accession>A0A5N6JW63</accession>
<dbReference type="PANTHER" id="PTHR47524:SF1">
    <property type="entry name" value="20S RRNA ACCUMULATION PROTEIN 4"/>
    <property type="match status" value="1"/>
</dbReference>
<sequence length="431" mass="46955">MALYDSDSSGGEEEDYTETNVLLGYAGKEAQDDTISYLGGEPTWIDPTTPPSATLAKCKVCNDLMVLILQLNADLPSHFPDHERRLYILTCRRKTCRRKEGSIRALRGTRITKSASKPKAREIEKEKPRPEAAKPVVNLGETLFGAKPSTSGNPFTMGSNPFSTAAGGNISSNPFAAAGLSTSELAAKPPQVPSTSPEPTSSETPKDTLPKTFASALSLNNPQSQPSSSTPPPQEPWPTNSLPTSYPLFYLVDADYETLDKDPLPPPPQATIVDDTPDSSSGGKEDKEIFESTHDTTFQKFADRLSQNPEQVIRYEFRGSPLLYSKTDSVGKIFTDAGKVNEKVRVSSGSENWKMPRCANCGAARVFEVQVTPHAIMELEREEKGLDGMDWGTVILGVCEKDCVPNWVKGGKTGYVEEWAGVQWEELGGKK</sequence>
<dbReference type="Pfam" id="PF04194">
    <property type="entry name" value="PDCD2_C"/>
    <property type="match status" value="1"/>
</dbReference>
<organism evidence="3 4">
    <name type="scientific">Monilinia laxa</name>
    <name type="common">Brown rot fungus</name>
    <name type="synonym">Sclerotinia laxa</name>
    <dbReference type="NCBI Taxonomy" id="61186"/>
    <lineage>
        <taxon>Eukaryota</taxon>
        <taxon>Fungi</taxon>
        <taxon>Dikarya</taxon>
        <taxon>Ascomycota</taxon>
        <taxon>Pezizomycotina</taxon>
        <taxon>Leotiomycetes</taxon>
        <taxon>Helotiales</taxon>
        <taxon>Sclerotiniaceae</taxon>
        <taxon>Monilinia</taxon>
    </lineage>
</organism>
<proteinExistence type="predicted"/>
<evidence type="ECO:0000259" key="2">
    <source>
        <dbReference type="Pfam" id="PF04194"/>
    </source>
</evidence>
<comment type="caution">
    <text evidence="3">The sequence shown here is derived from an EMBL/GenBank/DDBJ whole genome shotgun (WGS) entry which is preliminary data.</text>
</comment>
<name>A0A5N6JW63_MONLA</name>
<feature type="compositionally biased region" description="Low complexity" evidence="1">
    <location>
        <begin position="217"/>
        <end position="228"/>
    </location>
</feature>
<evidence type="ECO:0000313" key="3">
    <source>
        <dbReference type="EMBL" id="KAB8293179.1"/>
    </source>
</evidence>
<keyword evidence="4" id="KW-1185">Reference proteome</keyword>
<dbReference type="EMBL" id="VIGI01000012">
    <property type="protein sequence ID" value="KAB8293179.1"/>
    <property type="molecule type" value="Genomic_DNA"/>
</dbReference>